<feature type="non-terminal residue" evidence="2">
    <location>
        <position position="1"/>
    </location>
</feature>
<name>A0A1B6ITS7_9HEMI</name>
<accession>A0A1B6ITS7</accession>
<evidence type="ECO:0000313" key="2">
    <source>
        <dbReference type="EMBL" id="JAS90293.1"/>
    </source>
</evidence>
<feature type="non-terminal residue" evidence="2">
    <location>
        <position position="102"/>
    </location>
</feature>
<feature type="compositionally biased region" description="Acidic residues" evidence="1">
    <location>
        <begin position="26"/>
        <end position="36"/>
    </location>
</feature>
<protein>
    <submittedName>
        <fullName evidence="2">Uncharacterized protein</fullName>
    </submittedName>
</protein>
<dbReference type="AlphaFoldDB" id="A0A1B6ITS7"/>
<gene>
    <name evidence="2" type="ORF">g.58720</name>
</gene>
<organism evidence="2">
    <name type="scientific">Homalodisca liturata</name>
    <dbReference type="NCBI Taxonomy" id="320908"/>
    <lineage>
        <taxon>Eukaryota</taxon>
        <taxon>Metazoa</taxon>
        <taxon>Ecdysozoa</taxon>
        <taxon>Arthropoda</taxon>
        <taxon>Hexapoda</taxon>
        <taxon>Insecta</taxon>
        <taxon>Pterygota</taxon>
        <taxon>Neoptera</taxon>
        <taxon>Paraneoptera</taxon>
        <taxon>Hemiptera</taxon>
        <taxon>Auchenorrhyncha</taxon>
        <taxon>Membracoidea</taxon>
        <taxon>Cicadellidae</taxon>
        <taxon>Cicadellinae</taxon>
        <taxon>Proconiini</taxon>
        <taxon>Homalodisca</taxon>
    </lineage>
</organism>
<evidence type="ECO:0000256" key="1">
    <source>
        <dbReference type="SAM" id="MobiDB-lite"/>
    </source>
</evidence>
<sequence>LGCSSASCAGAPEPEEKGDKVVVETSQEEGEAEDDSEKTPSQSPGMHQARRDSSAPHPTDPFSADFFSVYDFDMPNPQRVPDETYRECAAEFVRVAKVCQRK</sequence>
<feature type="region of interest" description="Disordered" evidence="1">
    <location>
        <begin position="1"/>
        <end position="65"/>
    </location>
</feature>
<reference evidence="2" key="1">
    <citation type="submission" date="2015-11" db="EMBL/GenBank/DDBJ databases">
        <title>De novo transcriptome assembly of four potential Pierce s Disease insect vectors from Arizona vineyards.</title>
        <authorList>
            <person name="Tassone E.E."/>
        </authorList>
    </citation>
    <scope>NUCLEOTIDE SEQUENCE</scope>
</reference>
<dbReference type="EMBL" id="GECU01017413">
    <property type="protein sequence ID" value="JAS90293.1"/>
    <property type="molecule type" value="Transcribed_RNA"/>
</dbReference>
<proteinExistence type="predicted"/>